<protein>
    <recommendedName>
        <fullName evidence="1">DNA helicase Pif1-like 2B domain-containing protein</fullName>
    </recommendedName>
</protein>
<dbReference type="AlphaFoldDB" id="K0SVU1"/>
<dbReference type="InterPro" id="IPR027417">
    <property type="entry name" value="P-loop_NTPase"/>
</dbReference>
<name>K0SVU1_THAOC</name>
<feature type="domain" description="DNA helicase Pif1-like 2B" evidence="1">
    <location>
        <begin position="10"/>
        <end position="53"/>
    </location>
</feature>
<dbReference type="PANTHER" id="PTHR23274">
    <property type="entry name" value="DNA HELICASE-RELATED"/>
    <property type="match status" value="1"/>
</dbReference>
<reference evidence="2 3" key="1">
    <citation type="journal article" date="2012" name="Genome Biol.">
        <title>Genome and low-iron response of an oceanic diatom adapted to chronic iron limitation.</title>
        <authorList>
            <person name="Lommer M."/>
            <person name="Specht M."/>
            <person name="Roy A.S."/>
            <person name="Kraemer L."/>
            <person name="Andreson R."/>
            <person name="Gutowska M.A."/>
            <person name="Wolf J."/>
            <person name="Bergner S.V."/>
            <person name="Schilhabel M.B."/>
            <person name="Klostermeier U.C."/>
            <person name="Beiko R.G."/>
            <person name="Rosenstiel P."/>
            <person name="Hippler M."/>
            <person name="Laroche J."/>
        </authorList>
    </citation>
    <scope>NUCLEOTIDE SEQUENCE [LARGE SCALE GENOMIC DNA]</scope>
    <source>
        <strain evidence="2 3">CCMP1005</strain>
    </source>
</reference>
<organism evidence="2 3">
    <name type="scientific">Thalassiosira oceanica</name>
    <name type="common">Marine diatom</name>
    <dbReference type="NCBI Taxonomy" id="159749"/>
    <lineage>
        <taxon>Eukaryota</taxon>
        <taxon>Sar</taxon>
        <taxon>Stramenopiles</taxon>
        <taxon>Ochrophyta</taxon>
        <taxon>Bacillariophyta</taxon>
        <taxon>Coscinodiscophyceae</taxon>
        <taxon>Thalassiosirophycidae</taxon>
        <taxon>Thalassiosirales</taxon>
        <taxon>Thalassiosiraceae</taxon>
        <taxon>Thalassiosira</taxon>
    </lineage>
</organism>
<dbReference type="Proteomes" id="UP000266841">
    <property type="component" value="Unassembled WGS sequence"/>
</dbReference>
<dbReference type="GO" id="GO:0006260">
    <property type="term" value="P:DNA replication"/>
    <property type="evidence" value="ECO:0007669"/>
    <property type="project" value="TreeGrafter"/>
</dbReference>
<evidence type="ECO:0000259" key="1">
    <source>
        <dbReference type="Pfam" id="PF21530"/>
    </source>
</evidence>
<dbReference type="eggNOG" id="KOG0987">
    <property type="taxonomic scope" value="Eukaryota"/>
</dbReference>
<evidence type="ECO:0000313" key="3">
    <source>
        <dbReference type="Proteomes" id="UP000266841"/>
    </source>
</evidence>
<dbReference type="Pfam" id="PF21530">
    <property type="entry name" value="Pif1_2B_dom"/>
    <property type="match status" value="1"/>
</dbReference>
<dbReference type="InterPro" id="IPR049163">
    <property type="entry name" value="Pif1-like_2B_dom"/>
</dbReference>
<accession>K0SVU1</accession>
<dbReference type="GO" id="GO:0005657">
    <property type="term" value="C:replication fork"/>
    <property type="evidence" value="ECO:0007669"/>
    <property type="project" value="TreeGrafter"/>
</dbReference>
<comment type="caution">
    <text evidence="2">The sequence shown here is derived from an EMBL/GenBank/DDBJ whole genome shotgun (WGS) entry which is preliminary data.</text>
</comment>
<proteinExistence type="predicted"/>
<dbReference type="EMBL" id="AGNL01008395">
    <property type="protein sequence ID" value="EJK70538.1"/>
    <property type="molecule type" value="Genomic_DNA"/>
</dbReference>
<dbReference type="SUPFAM" id="SSF52540">
    <property type="entry name" value="P-loop containing nucleoside triphosphate hydrolases"/>
    <property type="match status" value="1"/>
</dbReference>
<sequence length="202" mass="23016">MDSQTSFPTEFLNSLSLSGLPEHELHLRVDSVVILLRNMDIKGGHCNGTRYLVKHIGEYRLVLHKLEAGPDDKDKVLILPRIPLRYNGVDLPFEICRLQFPVKLAFALTINRSQGQSVFLHYLRELFFTRSASRSEAEASRIYERTQSGSTQVQKWQHTPPESCPFILLDYAVVYRRAAAVTLSAWRGAVSGSDDLKIMWID</sequence>
<gene>
    <name evidence="2" type="ORF">THAOC_08090</name>
</gene>
<dbReference type="PANTHER" id="PTHR23274:SF51">
    <property type="entry name" value="OS03G0423850 PROTEIN"/>
    <property type="match status" value="1"/>
</dbReference>
<evidence type="ECO:0000313" key="2">
    <source>
        <dbReference type="EMBL" id="EJK70538.1"/>
    </source>
</evidence>
<keyword evidence="3" id="KW-1185">Reference proteome</keyword>
<dbReference type="OrthoDB" id="111435at2759"/>